<name>A0AAE2MHN6_RHILE</name>
<evidence type="ECO:0000256" key="2">
    <source>
        <dbReference type="ARBA" id="ARBA00022801"/>
    </source>
</evidence>
<evidence type="ECO:0000313" key="8">
    <source>
        <dbReference type="Proteomes" id="UP000538507"/>
    </source>
</evidence>
<evidence type="ECO:0000256" key="1">
    <source>
        <dbReference type="ARBA" id="ARBA00022741"/>
    </source>
</evidence>
<proteinExistence type="predicted"/>
<keyword evidence="1" id="KW-0547">Nucleotide-binding</keyword>
<dbReference type="EC" id="3.6.4.-" evidence="7"/>
<dbReference type="GO" id="GO:0004386">
    <property type="term" value="F:helicase activity"/>
    <property type="evidence" value="ECO:0007669"/>
    <property type="project" value="UniProtKB-KW"/>
</dbReference>
<dbReference type="InterPro" id="IPR027417">
    <property type="entry name" value="P-loop_NTPase"/>
</dbReference>
<evidence type="ECO:0000256" key="3">
    <source>
        <dbReference type="ARBA" id="ARBA00022806"/>
    </source>
</evidence>
<keyword evidence="4" id="KW-0067">ATP-binding</keyword>
<dbReference type="PANTHER" id="PTHR47961:SF6">
    <property type="entry name" value="DNA-DIRECTED DNA POLYMERASE"/>
    <property type="match status" value="1"/>
</dbReference>
<dbReference type="PROSITE" id="PS51194">
    <property type="entry name" value="HELICASE_CTER"/>
    <property type="match status" value="1"/>
</dbReference>
<evidence type="ECO:0000259" key="6">
    <source>
        <dbReference type="PROSITE" id="PS51194"/>
    </source>
</evidence>
<keyword evidence="2 7" id="KW-0378">Hydrolase</keyword>
<dbReference type="Pfam" id="PF00270">
    <property type="entry name" value="DEAD"/>
    <property type="match status" value="1"/>
</dbReference>
<dbReference type="GO" id="GO:0005524">
    <property type="term" value="F:ATP binding"/>
    <property type="evidence" value="ECO:0007669"/>
    <property type="project" value="UniProtKB-KW"/>
</dbReference>
<feature type="domain" description="Helicase ATP-binding" evidence="5">
    <location>
        <begin position="249"/>
        <end position="419"/>
    </location>
</feature>
<dbReference type="SMART" id="SM00490">
    <property type="entry name" value="HELICc"/>
    <property type="match status" value="1"/>
</dbReference>
<dbReference type="RefSeq" id="WP_183606586.1">
    <property type="nucleotide sequence ID" value="NZ_JACHAZ010000002.1"/>
</dbReference>
<protein>
    <submittedName>
        <fullName evidence="7">Helicase</fullName>
        <ecNumber evidence="7">3.6.4.-</ecNumber>
    </submittedName>
</protein>
<dbReference type="PROSITE" id="PS51192">
    <property type="entry name" value="HELICASE_ATP_BIND_1"/>
    <property type="match status" value="1"/>
</dbReference>
<dbReference type="InterPro" id="IPR001650">
    <property type="entry name" value="Helicase_C-like"/>
</dbReference>
<dbReference type="Proteomes" id="UP000538507">
    <property type="component" value="Unassembled WGS sequence"/>
</dbReference>
<evidence type="ECO:0000313" key="7">
    <source>
        <dbReference type="EMBL" id="MBB4289501.1"/>
    </source>
</evidence>
<dbReference type="PANTHER" id="PTHR47961">
    <property type="entry name" value="DNA POLYMERASE THETA, PUTATIVE (AFU_ORTHOLOGUE AFUA_1G05260)-RELATED"/>
    <property type="match status" value="1"/>
</dbReference>
<dbReference type="GO" id="GO:0016787">
    <property type="term" value="F:hydrolase activity"/>
    <property type="evidence" value="ECO:0007669"/>
    <property type="project" value="UniProtKB-KW"/>
</dbReference>
<organism evidence="7 8">
    <name type="scientific">Rhizobium leguminosarum</name>
    <dbReference type="NCBI Taxonomy" id="384"/>
    <lineage>
        <taxon>Bacteria</taxon>
        <taxon>Pseudomonadati</taxon>
        <taxon>Pseudomonadota</taxon>
        <taxon>Alphaproteobacteria</taxon>
        <taxon>Hyphomicrobiales</taxon>
        <taxon>Rhizobiaceae</taxon>
        <taxon>Rhizobium/Agrobacterium group</taxon>
        <taxon>Rhizobium</taxon>
    </lineage>
</organism>
<sequence>MTLSDELRHADVTAFAMSRGLSVDPMSWGYLLAVAQQEINQFQSRKLLDTSLDLLDEQTASPLIAAARVCFEVAKRPVLNDDGSGPEHRLERTLLLLLSGCAYAMYGNFPSAAATHKLVDKTLLESDGLWLTFAVCNPAKIHEAVLSRHLTSESREFLERLHHFLHSGDESENAKLIRHFEELMVVQRPASEITMLRCARLALQQIVNTATSSLYRLDQHKPFHHYISRLIDDRRFCLLPPQRKLVFDDDLLDDDANCIVTLPTSAGKTLIAELVIASRMRKAGRVAVYVVPYIALGRQVLDTFRKHAPTEVGVLGYFGVFNSNDALPKDSYSIVVATPERLDGLLRNTNFYARLDTVVFDEAHGIENGVRGARLESLIVRMRLQQKKANTFRIVLLSAVLTDVRLLLNWLGPSARHYNDSWRPTSRRIGIWTSDGLLRWIFGGDPLRPPNKGAADYVGSKPLPVPQQVYPTDHFGGITAQKPATFGNAAYLARYIQSTIGGPILLACSSKANTRGLAAKIAENEAPIPRLETSLTVLELIHSEYPHLKPLAHMLARGVAYHNASLPAEIREAIEDAIKRRDLKYVASTTTLAEGVDLPFRSTIIFDWLTGYKDTQAPMHSLLFRNIAGRCGRAGEFTEGDTIIFDNVLGKSIFTSNQTRRAHQTKLFADPPPVASIFANDNLKPETRRAVTAVVASQLLASIPENPEVDDLEVQWAENSYAAQYSNSPQALLSSARAELLSEAHGEPFARAASPMQLTGLGEAANRSGFGPATCRTLLTFIARDDQPLSPSDFAADLIDALGTCDEQENEILRDIANRKKTPFFFKASDVSTVASSWLEGQNLTETFLNLPKAKESKATVSPADWALGERNSDSVSAQYDKFVDVTQYMFGTFVPWICRAIHSFRAYGTSRVQDTDWLTWAERFENSGAIDAIAGDLSDADAD</sequence>
<dbReference type="InterPro" id="IPR014001">
    <property type="entry name" value="Helicase_ATP-bd"/>
</dbReference>
<comment type="caution">
    <text evidence="7">The sequence shown here is derived from an EMBL/GenBank/DDBJ whole genome shotgun (WGS) entry which is preliminary data.</text>
</comment>
<dbReference type="InterPro" id="IPR011545">
    <property type="entry name" value="DEAD/DEAH_box_helicase_dom"/>
</dbReference>
<dbReference type="SMART" id="SM00487">
    <property type="entry name" value="DEXDc"/>
    <property type="match status" value="1"/>
</dbReference>
<dbReference type="AlphaFoldDB" id="A0AAE2MHN6"/>
<evidence type="ECO:0000256" key="4">
    <source>
        <dbReference type="ARBA" id="ARBA00022840"/>
    </source>
</evidence>
<gene>
    <name evidence="7" type="ORF">GGE16_001517</name>
</gene>
<evidence type="ECO:0000259" key="5">
    <source>
        <dbReference type="PROSITE" id="PS51192"/>
    </source>
</evidence>
<reference evidence="7 8" key="1">
    <citation type="submission" date="2020-08" db="EMBL/GenBank/DDBJ databases">
        <title>Genomic Encyclopedia of Type Strains, Phase IV (KMG-V): Genome sequencing to study the core and pangenomes of soil and plant-associated prokaryotes.</title>
        <authorList>
            <person name="Whitman W."/>
        </authorList>
    </citation>
    <scope>NUCLEOTIDE SEQUENCE [LARGE SCALE GENOMIC DNA]</scope>
    <source>
        <strain evidence="7 8">SEMIA 415</strain>
    </source>
</reference>
<accession>A0AAE2MHN6</accession>
<keyword evidence="3 7" id="KW-0347">Helicase</keyword>
<feature type="domain" description="Helicase C-terminal" evidence="6">
    <location>
        <begin position="491"/>
        <end position="678"/>
    </location>
</feature>
<dbReference type="GO" id="GO:0003676">
    <property type="term" value="F:nucleic acid binding"/>
    <property type="evidence" value="ECO:0007669"/>
    <property type="project" value="InterPro"/>
</dbReference>
<dbReference type="Gene3D" id="3.40.50.300">
    <property type="entry name" value="P-loop containing nucleotide triphosphate hydrolases"/>
    <property type="match status" value="2"/>
</dbReference>
<dbReference type="EMBL" id="JACIGO010000001">
    <property type="protein sequence ID" value="MBB4289501.1"/>
    <property type="molecule type" value="Genomic_DNA"/>
</dbReference>
<dbReference type="CDD" id="cd17921">
    <property type="entry name" value="DEXHc_Ski2"/>
    <property type="match status" value="1"/>
</dbReference>
<dbReference type="InterPro" id="IPR050474">
    <property type="entry name" value="Hel308_SKI2-like"/>
</dbReference>
<dbReference type="SUPFAM" id="SSF52540">
    <property type="entry name" value="P-loop containing nucleoside triphosphate hydrolases"/>
    <property type="match status" value="1"/>
</dbReference>